<protein>
    <submittedName>
        <fullName evidence="1">Uncharacterized protein</fullName>
    </submittedName>
</protein>
<dbReference type="STRING" id="157733.AB986_15755"/>
<accession>A0A0J6CVX3</accession>
<gene>
    <name evidence="1" type="ORF">AB986_15755</name>
</gene>
<name>A0A0J6CVX3_9BACL</name>
<dbReference type="EMBL" id="LELK01000004">
    <property type="protein sequence ID" value="KMM37313.1"/>
    <property type="molecule type" value="Genomic_DNA"/>
</dbReference>
<dbReference type="Proteomes" id="UP000035996">
    <property type="component" value="Unassembled WGS sequence"/>
</dbReference>
<keyword evidence="2" id="KW-1185">Reference proteome</keyword>
<evidence type="ECO:0000313" key="2">
    <source>
        <dbReference type="Proteomes" id="UP000035996"/>
    </source>
</evidence>
<organism evidence="1 2">
    <name type="scientific">Guptibacillus hwajinpoensis</name>
    <dbReference type="NCBI Taxonomy" id="208199"/>
    <lineage>
        <taxon>Bacteria</taxon>
        <taxon>Bacillati</taxon>
        <taxon>Bacillota</taxon>
        <taxon>Bacilli</taxon>
        <taxon>Bacillales</taxon>
        <taxon>Guptibacillaceae</taxon>
        <taxon>Guptibacillus</taxon>
    </lineage>
</organism>
<proteinExistence type="predicted"/>
<evidence type="ECO:0000313" key="1">
    <source>
        <dbReference type="EMBL" id="KMM37313.1"/>
    </source>
</evidence>
<dbReference type="AlphaFoldDB" id="A0A0J6CVX3"/>
<sequence>MKRSRPWPLQLDKKSGDERLETEILELLNWNTFFVFRLKGEVTEGLPTAARHQKRSQAFSKKLHLNHQKKTRKTLLIFSLK</sequence>
<comment type="caution">
    <text evidence="1">The sequence shown here is derived from an EMBL/GenBank/DDBJ whole genome shotgun (WGS) entry which is preliminary data.</text>
</comment>
<reference evidence="1" key="1">
    <citation type="submission" date="2015-06" db="EMBL/GenBank/DDBJ databases">
        <authorList>
            <person name="Liu B."/>
            <person name="Wang J."/>
            <person name="Zhu Y."/>
            <person name="Liu G."/>
            <person name="Chen Q."/>
            <person name="Zheng C."/>
            <person name="Che J."/>
            <person name="Ge C."/>
            <person name="Shi H."/>
            <person name="Pan Z."/>
            <person name="Liu X."/>
        </authorList>
    </citation>
    <scope>NUCLEOTIDE SEQUENCE [LARGE SCALE GENOMIC DNA]</scope>
    <source>
        <strain evidence="1">DSM 16346</strain>
    </source>
</reference>